<dbReference type="GO" id="GO:0002682">
    <property type="term" value="P:regulation of immune system process"/>
    <property type="evidence" value="ECO:0007669"/>
    <property type="project" value="TreeGrafter"/>
</dbReference>
<feature type="signal peptide" evidence="5">
    <location>
        <begin position="1"/>
        <end position="34"/>
    </location>
</feature>
<evidence type="ECO:0000259" key="6">
    <source>
        <dbReference type="Pfam" id="PF07686"/>
    </source>
</evidence>
<evidence type="ECO:0000256" key="1">
    <source>
        <dbReference type="ARBA" id="ARBA00022729"/>
    </source>
</evidence>
<dbReference type="Proteomes" id="UP001488838">
    <property type="component" value="Unassembled WGS sequence"/>
</dbReference>
<keyword evidence="3" id="KW-0393">Immunoglobulin domain</keyword>
<evidence type="ECO:0000256" key="2">
    <source>
        <dbReference type="ARBA" id="ARBA00023180"/>
    </source>
</evidence>
<accession>A0AAW0H378</accession>
<dbReference type="AlphaFoldDB" id="A0AAW0H378"/>
<protein>
    <recommendedName>
        <fullName evidence="6">Immunoglobulin V-set domain-containing protein</fullName>
    </recommendedName>
</protein>
<dbReference type="InterPro" id="IPR013106">
    <property type="entry name" value="Ig_V-set"/>
</dbReference>
<dbReference type="InterPro" id="IPR013783">
    <property type="entry name" value="Ig-like_fold"/>
</dbReference>
<comment type="caution">
    <text evidence="7">The sequence shown here is derived from an EMBL/GenBank/DDBJ whole genome shotgun (WGS) entry which is preliminary data.</text>
</comment>
<dbReference type="CDD" id="cd05774">
    <property type="entry name" value="IgV_CEACAM_D1"/>
    <property type="match status" value="1"/>
</dbReference>
<gene>
    <name evidence="7" type="ORF">U0070_005019</name>
</gene>
<keyword evidence="1 5" id="KW-0732">Signal</keyword>
<dbReference type="PANTHER" id="PTHR44427">
    <property type="entry name" value="CARCINOEMBRYONIC ANTIGEN-RELATED CELL ADHESION MOLECULE 19"/>
    <property type="match status" value="1"/>
</dbReference>
<feature type="chain" id="PRO_5043911853" description="Immunoglobulin V-set domain-containing protein" evidence="5">
    <location>
        <begin position="35"/>
        <end position="145"/>
    </location>
</feature>
<dbReference type="InterPro" id="IPR036179">
    <property type="entry name" value="Ig-like_dom_sf"/>
</dbReference>
<dbReference type="Gene3D" id="2.60.40.10">
    <property type="entry name" value="Immunoglobulins"/>
    <property type="match status" value="1"/>
</dbReference>
<proteinExistence type="inferred from homology"/>
<feature type="domain" description="Immunoglobulin V-set" evidence="6">
    <location>
        <begin position="41"/>
        <end position="129"/>
    </location>
</feature>
<evidence type="ECO:0000313" key="8">
    <source>
        <dbReference type="Proteomes" id="UP001488838"/>
    </source>
</evidence>
<dbReference type="PANTHER" id="PTHR44427:SF1">
    <property type="entry name" value="CARCINOEMBRYONIC ANTIGEN-RELATED CELL ADHESION MOLECULE 1"/>
    <property type="match status" value="1"/>
</dbReference>
<organism evidence="7 8">
    <name type="scientific">Myodes glareolus</name>
    <name type="common">Bank vole</name>
    <name type="synonym">Clethrionomys glareolus</name>
    <dbReference type="NCBI Taxonomy" id="447135"/>
    <lineage>
        <taxon>Eukaryota</taxon>
        <taxon>Metazoa</taxon>
        <taxon>Chordata</taxon>
        <taxon>Craniata</taxon>
        <taxon>Vertebrata</taxon>
        <taxon>Euteleostomi</taxon>
        <taxon>Mammalia</taxon>
        <taxon>Eutheria</taxon>
        <taxon>Euarchontoglires</taxon>
        <taxon>Glires</taxon>
        <taxon>Rodentia</taxon>
        <taxon>Myomorpha</taxon>
        <taxon>Muroidea</taxon>
        <taxon>Cricetidae</taxon>
        <taxon>Arvicolinae</taxon>
        <taxon>Myodes</taxon>
    </lineage>
</organism>
<evidence type="ECO:0000256" key="5">
    <source>
        <dbReference type="SAM" id="SignalP"/>
    </source>
</evidence>
<dbReference type="GO" id="GO:0007165">
    <property type="term" value="P:signal transduction"/>
    <property type="evidence" value="ECO:0007669"/>
    <property type="project" value="TreeGrafter"/>
</dbReference>
<dbReference type="Pfam" id="PF07686">
    <property type="entry name" value="V-set"/>
    <property type="match status" value="1"/>
</dbReference>
<evidence type="ECO:0000256" key="4">
    <source>
        <dbReference type="ARBA" id="ARBA00038222"/>
    </source>
</evidence>
<comment type="similarity">
    <text evidence="4">Belongs to the immunoglobulin superfamily. CEA family.</text>
</comment>
<dbReference type="GO" id="GO:1990782">
    <property type="term" value="F:protein tyrosine kinase binding"/>
    <property type="evidence" value="ECO:0007669"/>
    <property type="project" value="TreeGrafter"/>
</dbReference>
<dbReference type="SUPFAM" id="SSF48726">
    <property type="entry name" value="Immunoglobulin"/>
    <property type="match status" value="1"/>
</dbReference>
<dbReference type="InterPro" id="IPR050831">
    <property type="entry name" value="CEA_cell_adhesion"/>
</dbReference>
<reference evidence="7 8" key="1">
    <citation type="journal article" date="2023" name="bioRxiv">
        <title>Conserved and derived expression patterns and positive selection on dental genes reveal complex evolutionary context of ever-growing rodent molars.</title>
        <authorList>
            <person name="Calamari Z.T."/>
            <person name="Song A."/>
            <person name="Cohen E."/>
            <person name="Akter M."/>
            <person name="Roy R.D."/>
            <person name="Hallikas O."/>
            <person name="Christensen M.M."/>
            <person name="Li P."/>
            <person name="Marangoni P."/>
            <person name="Jernvall J."/>
            <person name="Klein O.D."/>
        </authorList>
    </citation>
    <scope>NUCLEOTIDE SEQUENCE [LARGE SCALE GENOMIC DNA]</scope>
    <source>
        <strain evidence="7">V071</strain>
    </source>
</reference>
<name>A0AAW0H378_MYOGA</name>
<sequence>MELSSAPLHKGQLLWRGLLLAASLLIYWSSPTTAQISVEEVPPHVDEGENALLLVHNLTETPRVFYWFKGKNEDKKNEIARFITSTNVTRTGPAYSGRETIYRNGSLLFQNVTLNDSGPYMLKISMQNYDARKILVLFHAHPNSL</sequence>
<evidence type="ECO:0000313" key="7">
    <source>
        <dbReference type="EMBL" id="KAK7795803.1"/>
    </source>
</evidence>
<dbReference type="GO" id="GO:0009986">
    <property type="term" value="C:cell surface"/>
    <property type="evidence" value="ECO:0007669"/>
    <property type="project" value="TreeGrafter"/>
</dbReference>
<dbReference type="EMBL" id="JBBHLL010001737">
    <property type="protein sequence ID" value="KAK7795803.1"/>
    <property type="molecule type" value="Genomic_DNA"/>
</dbReference>
<keyword evidence="8" id="KW-1185">Reference proteome</keyword>
<dbReference type="GO" id="GO:0005886">
    <property type="term" value="C:plasma membrane"/>
    <property type="evidence" value="ECO:0007669"/>
    <property type="project" value="TreeGrafter"/>
</dbReference>
<keyword evidence="2" id="KW-0325">Glycoprotein</keyword>
<evidence type="ECO:0000256" key="3">
    <source>
        <dbReference type="ARBA" id="ARBA00023319"/>
    </source>
</evidence>